<evidence type="ECO:0000313" key="1">
    <source>
        <dbReference type="EMBL" id="SIT39514.1"/>
    </source>
</evidence>
<accession>A0A1N7RWR3</accession>
<gene>
    <name evidence="1" type="ORF">BN2476_230056</name>
</gene>
<organism evidence="1 2">
    <name type="scientific">Paraburkholderia piptadeniae</name>
    <dbReference type="NCBI Taxonomy" id="1701573"/>
    <lineage>
        <taxon>Bacteria</taxon>
        <taxon>Pseudomonadati</taxon>
        <taxon>Pseudomonadota</taxon>
        <taxon>Betaproteobacteria</taxon>
        <taxon>Burkholderiales</taxon>
        <taxon>Burkholderiaceae</taxon>
        <taxon>Paraburkholderia</taxon>
    </lineage>
</organism>
<keyword evidence="2" id="KW-1185">Reference proteome</keyword>
<evidence type="ECO:0000313" key="2">
    <source>
        <dbReference type="Proteomes" id="UP000195569"/>
    </source>
</evidence>
<reference evidence="1" key="1">
    <citation type="submission" date="2016-12" db="EMBL/GenBank/DDBJ databases">
        <authorList>
            <person name="Moulin L."/>
        </authorList>
    </citation>
    <scope>NUCLEOTIDE SEQUENCE [LARGE SCALE GENOMIC DNA]</scope>
    <source>
        <strain evidence="1">STM 7183</strain>
    </source>
</reference>
<dbReference type="EMBL" id="CYGY02000023">
    <property type="protein sequence ID" value="SIT39514.1"/>
    <property type="molecule type" value="Genomic_DNA"/>
</dbReference>
<dbReference type="Proteomes" id="UP000195569">
    <property type="component" value="Unassembled WGS sequence"/>
</dbReference>
<sequence>MPSNPDRLSGAALSTGKFSGADLDFRLRLTTLQFPNVLKRPRTAANARTWGDKALLQA</sequence>
<name>A0A1N7RWR3_9BURK</name>
<dbReference type="AlphaFoldDB" id="A0A1N7RWR3"/>
<protein>
    <submittedName>
        <fullName evidence="1">Uncharacterized protein</fullName>
    </submittedName>
</protein>
<comment type="caution">
    <text evidence="1">The sequence shown here is derived from an EMBL/GenBank/DDBJ whole genome shotgun (WGS) entry which is preliminary data.</text>
</comment>
<proteinExistence type="predicted"/>